<evidence type="ECO:0008006" key="4">
    <source>
        <dbReference type="Google" id="ProtNLM"/>
    </source>
</evidence>
<protein>
    <recommendedName>
        <fullName evidence="4">Complex I-B15</fullName>
    </recommendedName>
</protein>
<keyword evidence="1" id="KW-0472">Membrane</keyword>
<organism evidence="2 3">
    <name type="scientific">Hymenolepis diminuta</name>
    <name type="common">Rat tapeworm</name>
    <dbReference type="NCBI Taxonomy" id="6216"/>
    <lineage>
        <taxon>Eukaryota</taxon>
        <taxon>Metazoa</taxon>
        <taxon>Spiralia</taxon>
        <taxon>Lophotrochozoa</taxon>
        <taxon>Platyhelminthes</taxon>
        <taxon>Cestoda</taxon>
        <taxon>Eucestoda</taxon>
        <taxon>Cyclophyllidea</taxon>
        <taxon>Hymenolepididae</taxon>
        <taxon>Hymenolepis</taxon>
    </lineage>
</organism>
<sequence length="167" mass="19719">MSATFNPWKHYHESPEEQAAIKARAQYRNAMKDEYRRIKTNPFNPPQGVIVGFKFIFTYHVFFRFLIIFSSLSSVFYTSYTLFLFFANLSTLCTFQHDPNMQRWFSARVTYAEYIKPSTKGCFVVSAFVAFFGLVYWGLSSRRNRLLSEVERGEVDYKTRALRFSPK</sequence>
<gene>
    <name evidence="2" type="ORF">WMSIL1_LOCUS6918</name>
</gene>
<keyword evidence="1" id="KW-0812">Transmembrane</keyword>
<evidence type="ECO:0000256" key="1">
    <source>
        <dbReference type="SAM" id="Phobius"/>
    </source>
</evidence>
<reference evidence="2 3" key="1">
    <citation type="submission" date="2019-07" db="EMBL/GenBank/DDBJ databases">
        <authorList>
            <person name="Jastrzebski P J."/>
            <person name="Paukszto L."/>
            <person name="Jastrzebski P J."/>
        </authorList>
    </citation>
    <scope>NUCLEOTIDE SEQUENCE [LARGE SCALE GENOMIC DNA]</scope>
    <source>
        <strain evidence="2 3">WMS-il1</strain>
    </source>
</reference>
<dbReference type="Proteomes" id="UP000321570">
    <property type="component" value="Unassembled WGS sequence"/>
</dbReference>
<feature type="transmembrane region" description="Helical" evidence="1">
    <location>
        <begin position="117"/>
        <end position="139"/>
    </location>
</feature>
<keyword evidence="3" id="KW-1185">Reference proteome</keyword>
<dbReference type="AlphaFoldDB" id="A0A564YKZ9"/>
<name>A0A564YKZ9_HYMDI</name>
<evidence type="ECO:0000313" key="2">
    <source>
        <dbReference type="EMBL" id="VUZ47303.1"/>
    </source>
</evidence>
<dbReference type="EMBL" id="CABIJS010000233">
    <property type="protein sequence ID" value="VUZ47303.1"/>
    <property type="molecule type" value="Genomic_DNA"/>
</dbReference>
<evidence type="ECO:0000313" key="3">
    <source>
        <dbReference type="Proteomes" id="UP000321570"/>
    </source>
</evidence>
<proteinExistence type="predicted"/>
<accession>A0A564YKZ9</accession>
<feature type="transmembrane region" description="Helical" evidence="1">
    <location>
        <begin position="76"/>
        <end position="97"/>
    </location>
</feature>
<keyword evidence="1" id="KW-1133">Transmembrane helix</keyword>